<accession>A0A9P7AMS6</accession>
<proteinExistence type="predicted"/>
<dbReference type="AlphaFoldDB" id="A0A9P7AMS6"/>
<evidence type="ECO:0000313" key="1">
    <source>
        <dbReference type="EMBL" id="KAG1792671.1"/>
    </source>
</evidence>
<comment type="caution">
    <text evidence="1">The sequence shown here is derived from an EMBL/GenBank/DDBJ whole genome shotgun (WGS) entry which is preliminary data.</text>
</comment>
<reference evidence="1" key="1">
    <citation type="journal article" date="2020" name="New Phytol.">
        <title>Comparative genomics reveals dynamic genome evolution in host specialist ectomycorrhizal fungi.</title>
        <authorList>
            <person name="Lofgren L.A."/>
            <person name="Nguyen N.H."/>
            <person name="Vilgalys R."/>
            <person name="Ruytinx J."/>
            <person name="Liao H.L."/>
            <person name="Branco S."/>
            <person name="Kuo A."/>
            <person name="LaButti K."/>
            <person name="Lipzen A."/>
            <person name="Andreopoulos W."/>
            <person name="Pangilinan J."/>
            <person name="Riley R."/>
            <person name="Hundley H."/>
            <person name="Na H."/>
            <person name="Barry K."/>
            <person name="Grigoriev I.V."/>
            <person name="Stajich J.E."/>
            <person name="Kennedy P.G."/>
        </authorList>
    </citation>
    <scope>NUCLEOTIDE SEQUENCE</scope>
    <source>
        <strain evidence="1">S12</strain>
    </source>
</reference>
<dbReference type="RefSeq" id="XP_041159250.1">
    <property type="nucleotide sequence ID" value="XM_041296273.1"/>
</dbReference>
<gene>
    <name evidence="1" type="ORF">HD556DRAFT_1195706</name>
</gene>
<dbReference type="OrthoDB" id="432234at2759"/>
<keyword evidence="2" id="KW-1185">Reference proteome</keyword>
<organism evidence="1 2">
    <name type="scientific">Suillus plorans</name>
    <dbReference type="NCBI Taxonomy" id="116603"/>
    <lineage>
        <taxon>Eukaryota</taxon>
        <taxon>Fungi</taxon>
        <taxon>Dikarya</taxon>
        <taxon>Basidiomycota</taxon>
        <taxon>Agaricomycotina</taxon>
        <taxon>Agaricomycetes</taxon>
        <taxon>Agaricomycetidae</taxon>
        <taxon>Boletales</taxon>
        <taxon>Suillineae</taxon>
        <taxon>Suillaceae</taxon>
        <taxon>Suillus</taxon>
    </lineage>
</organism>
<sequence>MGKIPLVIGMPVMIGQNFDVGAGIVNGCIGKLESIRFVLDNNNQRHVTSCIVHTPSTSGDPLPHLAAHRSVVLPDTVNMSF</sequence>
<evidence type="ECO:0000313" key="2">
    <source>
        <dbReference type="Proteomes" id="UP000719766"/>
    </source>
</evidence>
<dbReference type="GeneID" id="64590037"/>
<dbReference type="Proteomes" id="UP000719766">
    <property type="component" value="Unassembled WGS sequence"/>
</dbReference>
<name>A0A9P7AMS6_9AGAM</name>
<protein>
    <submittedName>
        <fullName evidence="1">Uncharacterized protein</fullName>
    </submittedName>
</protein>
<dbReference type="EMBL" id="JABBWE010000035">
    <property type="protein sequence ID" value="KAG1792671.1"/>
    <property type="molecule type" value="Genomic_DNA"/>
</dbReference>
<feature type="non-terminal residue" evidence="1">
    <location>
        <position position="81"/>
    </location>
</feature>